<organism evidence="3 4">
    <name type="scientific">Stentor coeruleus</name>
    <dbReference type="NCBI Taxonomy" id="5963"/>
    <lineage>
        <taxon>Eukaryota</taxon>
        <taxon>Sar</taxon>
        <taxon>Alveolata</taxon>
        <taxon>Ciliophora</taxon>
        <taxon>Postciliodesmatophora</taxon>
        <taxon>Heterotrichea</taxon>
        <taxon>Heterotrichida</taxon>
        <taxon>Stentoridae</taxon>
        <taxon>Stentor</taxon>
    </lineage>
</organism>
<dbReference type="AlphaFoldDB" id="A0A1R2CJG6"/>
<evidence type="ECO:0000313" key="4">
    <source>
        <dbReference type="Proteomes" id="UP000187209"/>
    </source>
</evidence>
<evidence type="ECO:0000256" key="2">
    <source>
        <dbReference type="SAM" id="SignalP"/>
    </source>
</evidence>
<dbReference type="PANTHER" id="PTHR35465">
    <property type="entry name" value="CAVEOLIN-1 PROTEIN"/>
    <property type="match status" value="1"/>
</dbReference>
<feature type="signal peptide" evidence="2">
    <location>
        <begin position="1"/>
        <end position="19"/>
    </location>
</feature>
<gene>
    <name evidence="3" type="ORF">SteCoe_8735</name>
</gene>
<keyword evidence="1" id="KW-1133">Transmembrane helix</keyword>
<feature type="transmembrane region" description="Helical" evidence="1">
    <location>
        <begin position="137"/>
        <end position="158"/>
    </location>
</feature>
<reference evidence="3 4" key="1">
    <citation type="submission" date="2016-11" db="EMBL/GenBank/DDBJ databases">
        <title>The macronuclear genome of Stentor coeruleus: a giant cell with tiny introns.</title>
        <authorList>
            <person name="Slabodnick M."/>
            <person name="Ruby J.G."/>
            <person name="Reiff S.B."/>
            <person name="Swart E.C."/>
            <person name="Gosai S."/>
            <person name="Prabakaran S."/>
            <person name="Witkowska E."/>
            <person name="Larue G.E."/>
            <person name="Fisher S."/>
            <person name="Freeman R.M."/>
            <person name="Gunawardena J."/>
            <person name="Chu W."/>
            <person name="Stover N.A."/>
            <person name="Gregory B.D."/>
            <person name="Nowacki M."/>
            <person name="Derisi J."/>
            <person name="Roy S.W."/>
            <person name="Marshall W.F."/>
            <person name="Sood P."/>
        </authorList>
    </citation>
    <scope>NUCLEOTIDE SEQUENCE [LARGE SCALE GENOMIC DNA]</scope>
    <source>
        <strain evidence="3">WM001</strain>
    </source>
</reference>
<keyword evidence="1" id="KW-0812">Transmembrane</keyword>
<dbReference type="OrthoDB" id="3360032at2759"/>
<name>A0A1R2CJG6_9CILI</name>
<keyword evidence="2" id="KW-0732">Signal</keyword>
<evidence type="ECO:0000256" key="1">
    <source>
        <dbReference type="SAM" id="Phobius"/>
    </source>
</evidence>
<proteinExistence type="predicted"/>
<dbReference type="Proteomes" id="UP000187209">
    <property type="component" value="Unassembled WGS sequence"/>
</dbReference>
<comment type="caution">
    <text evidence="3">The sequence shown here is derived from an EMBL/GenBank/DDBJ whole genome shotgun (WGS) entry which is preliminary data.</text>
</comment>
<evidence type="ECO:0000313" key="3">
    <source>
        <dbReference type="EMBL" id="OMJ89184.1"/>
    </source>
</evidence>
<evidence type="ECO:0008006" key="5">
    <source>
        <dbReference type="Google" id="ProtNLM"/>
    </source>
</evidence>
<dbReference type="PANTHER" id="PTHR35465:SF1">
    <property type="entry name" value="PHOSPHATIDYLINOSITOL-GLYCAN BIOSYNTHESIS CLASS X PROTEIN"/>
    <property type="match status" value="1"/>
</dbReference>
<keyword evidence="1" id="KW-0472">Membrane</keyword>
<feature type="chain" id="PRO_5010247225" description="GOLD domain-containing protein" evidence="2">
    <location>
        <begin position="20"/>
        <end position="170"/>
    </location>
</feature>
<protein>
    <recommendedName>
        <fullName evidence="5">GOLD domain-containing protein</fullName>
    </recommendedName>
</protein>
<keyword evidence="4" id="KW-1185">Reference proteome</keyword>
<sequence>MIFGLIVLVFVSGENIFEGQEIRKEIAMGEIQKFIISSTSLYADSKYEIRISYLGTQGCSMKILWDCGPSQTRRLLDTEKLVFSTDNEGKIIEGCESFKVQAMRNSRSLNQEYAEKTIYYNIKLDQYDNLLQVPRSIIPFIIGVVVALIFSGIIYKAFMHIHYGAKAKRT</sequence>
<accession>A0A1R2CJG6</accession>
<dbReference type="EMBL" id="MPUH01000132">
    <property type="protein sequence ID" value="OMJ89184.1"/>
    <property type="molecule type" value="Genomic_DNA"/>
</dbReference>